<keyword evidence="6" id="KW-1185">Reference proteome</keyword>
<keyword evidence="4 5" id="KW-0012">Acyltransferase</keyword>
<dbReference type="GO" id="GO:0016746">
    <property type="term" value="F:acyltransferase activity"/>
    <property type="evidence" value="ECO:0007669"/>
    <property type="project" value="UniProtKB-KW"/>
</dbReference>
<evidence type="ECO:0000256" key="2">
    <source>
        <dbReference type="ARBA" id="ARBA00022679"/>
    </source>
</evidence>
<dbReference type="RefSeq" id="WP_377506692.1">
    <property type="nucleotide sequence ID" value="NZ_JBHULU010000015.1"/>
</dbReference>
<dbReference type="InterPro" id="IPR018357">
    <property type="entry name" value="Hexapep_transf_CS"/>
</dbReference>
<keyword evidence="3" id="KW-0677">Repeat</keyword>
<dbReference type="PROSITE" id="PS00101">
    <property type="entry name" value="HEXAPEP_TRANSFERASES"/>
    <property type="match status" value="1"/>
</dbReference>
<keyword evidence="2" id="KW-0808">Transferase</keyword>
<dbReference type="Pfam" id="PF00132">
    <property type="entry name" value="Hexapep"/>
    <property type="match status" value="1"/>
</dbReference>
<proteinExistence type="inferred from homology"/>
<dbReference type="EMBL" id="JBHULU010000015">
    <property type="protein sequence ID" value="MFD2514326.1"/>
    <property type="molecule type" value="Genomic_DNA"/>
</dbReference>
<dbReference type="Pfam" id="PF14602">
    <property type="entry name" value="Hexapep_2"/>
    <property type="match status" value="1"/>
</dbReference>
<evidence type="ECO:0000313" key="6">
    <source>
        <dbReference type="Proteomes" id="UP001597544"/>
    </source>
</evidence>
<dbReference type="InterPro" id="IPR001451">
    <property type="entry name" value="Hexapep"/>
</dbReference>
<evidence type="ECO:0000256" key="3">
    <source>
        <dbReference type="ARBA" id="ARBA00022737"/>
    </source>
</evidence>
<name>A0ABW5IMH2_9BACT</name>
<evidence type="ECO:0000256" key="4">
    <source>
        <dbReference type="ARBA" id="ARBA00023315"/>
    </source>
</evidence>
<sequence>MDIHKSCRISLRARLDKTYPKGIHIGERSYVAAGAVILSHDFTRNIHCDTFIGKSCFIGINAIVLPGLRIGDNVIVGSGTVITKDVPANSIVAGNPGRIIKSGIGTKRFGQLAKS</sequence>
<evidence type="ECO:0000313" key="5">
    <source>
        <dbReference type="EMBL" id="MFD2514326.1"/>
    </source>
</evidence>
<dbReference type="PANTHER" id="PTHR43300:SF11">
    <property type="entry name" value="ACETYLTRANSFERASE RV3034C-RELATED"/>
    <property type="match status" value="1"/>
</dbReference>
<dbReference type="PANTHER" id="PTHR43300">
    <property type="entry name" value="ACETYLTRANSFERASE"/>
    <property type="match status" value="1"/>
</dbReference>
<dbReference type="SUPFAM" id="SSF51161">
    <property type="entry name" value="Trimeric LpxA-like enzymes"/>
    <property type="match status" value="1"/>
</dbReference>
<protein>
    <submittedName>
        <fullName evidence="5">Acyltransferase</fullName>
    </submittedName>
</protein>
<dbReference type="Gene3D" id="2.160.10.10">
    <property type="entry name" value="Hexapeptide repeat proteins"/>
    <property type="match status" value="1"/>
</dbReference>
<dbReference type="InterPro" id="IPR011004">
    <property type="entry name" value="Trimer_LpxA-like_sf"/>
</dbReference>
<evidence type="ECO:0000256" key="1">
    <source>
        <dbReference type="ARBA" id="ARBA00007274"/>
    </source>
</evidence>
<organism evidence="5 6">
    <name type="scientific">Pontibacter locisalis</name>
    <dbReference type="NCBI Taxonomy" id="1719035"/>
    <lineage>
        <taxon>Bacteria</taxon>
        <taxon>Pseudomonadati</taxon>
        <taxon>Bacteroidota</taxon>
        <taxon>Cytophagia</taxon>
        <taxon>Cytophagales</taxon>
        <taxon>Hymenobacteraceae</taxon>
        <taxon>Pontibacter</taxon>
    </lineage>
</organism>
<dbReference type="Proteomes" id="UP001597544">
    <property type="component" value="Unassembled WGS sequence"/>
</dbReference>
<dbReference type="InterPro" id="IPR050179">
    <property type="entry name" value="Trans_hexapeptide_repeat"/>
</dbReference>
<comment type="caution">
    <text evidence="5">The sequence shown here is derived from an EMBL/GenBank/DDBJ whole genome shotgun (WGS) entry which is preliminary data.</text>
</comment>
<accession>A0ABW5IMH2</accession>
<gene>
    <name evidence="5" type="ORF">ACFSRY_10650</name>
</gene>
<reference evidence="6" key="1">
    <citation type="journal article" date="2019" name="Int. J. Syst. Evol. Microbiol.">
        <title>The Global Catalogue of Microorganisms (GCM) 10K type strain sequencing project: providing services to taxonomists for standard genome sequencing and annotation.</title>
        <authorList>
            <consortium name="The Broad Institute Genomics Platform"/>
            <consortium name="The Broad Institute Genome Sequencing Center for Infectious Disease"/>
            <person name="Wu L."/>
            <person name="Ma J."/>
        </authorList>
    </citation>
    <scope>NUCLEOTIDE SEQUENCE [LARGE SCALE GENOMIC DNA]</scope>
    <source>
        <strain evidence="6">KCTC 42498</strain>
    </source>
</reference>
<comment type="similarity">
    <text evidence="1">Belongs to the transferase hexapeptide repeat family.</text>
</comment>